<dbReference type="Pfam" id="PF14541">
    <property type="entry name" value="TAXi_C"/>
    <property type="match status" value="1"/>
</dbReference>
<keyword evidence="6" id="KW-0064">Aspartyl protease</keyword>
<gene>
    <name evidence="11" type="ORF">LITE_LOCUS23615</name>
    <name evidence="12" type="ORF">LITE_LOCUS23616</name>
    <name evidence="13" type="ORF">LITE_LOCUS23617</name>
    <name evidence="14" type="ORF">LITE_LOCUS23622</name>
    <name evidence="15" type="ORF">LITE_LOCUS23635</name>
    <name evidence="16" type="ORF">LITE_LOCUS23639</name>
    <name evidence="17" type="ORF">LITE_LOCUS23642</name>
    <name evidence="18" type="ORF">LITE_LOCUS23644</name>
    <name evidence="19" type="ORF">LITE_LOCUS23645</name>
    <name evidence="20" type="ORF">LITE_LOCUS23646</name>
    <name evidence="21" type="ORF">LITE_LOCUS23650</name>
    <name evidence="22" type="ORF">LITE_LOCUS23652</name>
    <name evidence="23" type="ORF">LITE_LOCUS23653</name>
</gene>
<keyword evidence="3" id="KW-0964">Secreted</keyword>
<dbReference type="EMBL" id="CAMGYJ010000006">
    <property type="protein sequence ID" value="CAI0432935.1"/>
    <property type="molecule type" value="Genomic_DNA"/>
</dbReference>
<comment type="subcellular location">
    <subcellularLocation>
        <location evidence="1">Secreted</location>
    </subcellularLocation>
</comment>
<evidence type="ECO:0000256" key="3">
    <source>
        <dbReference type="ARBA" id="ARBA00022525"/>
    </source>
</evidence>
<evidence type="ECO:0000313" key="15">
    <source>
        <dbReference type="EMBL" id="CAI0432877.1"/>
    </source>
</evidence>
<dbReference type="EMBL" id="CAMGYJ010000006">
    <property type="protein sequence ID" value="CAI0432906.1"/>
    <property type="molecule type" value="Genomic_DNA"/>
</dbReference>
<evidence type="ECO:0000313" key="20">
    <source>
        <dbReference type="EMBL" id="CAI0432949.1"/>
    </source>
</evidence>
<evidence type="ECO:0000313" key="22">
    <source>
        <dbReference type="EMBL" id="CAI0432980.1"/>
    </source>
</evidence>
<keyword evidence="8" id="KW-0325">Glycoprotein</keyword>
<evidence type="ECO:0000259" key="10">
    <source>
        <dbReference type="PROSITE" id="PS51767"/>
    </source>
</evidence>
<dbReference type="GO" id="GO:0005576">
    <property type="term" value="C:extracellular region"/>
    <property type="evidence" value="ECO:0007669"/>
    <property type="project" value="UniProtKB-SubCell"/>
</dbReference>
<dbReference type="EMBL" id="CAMGYJ010000006">
    <property type="protein sequence ID" value="CAI0432803.1"/>
    <property type="molecule type" value="Genomic_DNA"/>
</dbReference>
<evidence type="ECO:0000256" key="2">
    <source>
        <dbReference type="ARBA" id="ARBA00007447"/>
    </source>
</evidence>
<dbReference type="EMBL" id="CAMGYJ010000006">
    <property type="protein sequence ID" value="CAI0432927.1"/>
    <property type="molecule type" value="Genomic_DNA"/>
</dbReference>
<accession>A0AAV0LEJ0</accession>
<keyword evidence="24" id="KW-1185">Reference proteome</keyword>
<evidence type="ECO:0000313" key="11">
    <source>
        <dbReference type="EMBL" id="CAI0432803.1"/>
    </source>
</evidence>
<evidence type="ECO:0000313" key="19">
    <source>
        <dbReference type="EMBL" id="CAI0432942.1"/>
    </source>
</evidence>
<dbReference type="InterPro" id="IPR001969">
    <property type="entry name" value="Aspartic_peptidase_AS"/>
</dbReference>
<dbReference type="EMBL" id="CAMGYJ010000006">
    <property type="protein sequence ID" value="CAI0432964.1"/>
    <property type="molecule type" value="Genomic_DNA"/>
</dbReference>
<comment type="caution">
    <text evidence="11">The sequence shown here is derived from an EMBL/GenBank/DDBJ whole genome shotgun (WGS) entry which is preliminary data.</text>
</comment>
<name>A0AAV0LEJ0_9ROSI</name>
<dbReference type="EMBL" id="CAMGYJ010000006">
    <property type="protein sequence ID" value="CAI0432877.1"/>
    <property type="molecule type" value="Genomic_DNA"/>
</dbReference>
<dbReference type="InterPro" id="IPR021109">
    <property type="entry name" value="Peptidase_aspartic_dom_sf"/>
</dbReference>
<dbReference type="InterPro" id="IPR032861">
    <property type="entry name" value="TAXi_N"/>
</dbReference>
<evidence type="ECO:0000313" key="18">
    <source>
        <dbReference type="EMBL" id="CAI0432935.1"/>
    </source>
</evidence>
<dbReference type="EMBL" id="CAMGYJ010000006">
    <property type="protein sequence ID" value="CAI0432810.1"/>
    <property type="molecule type" value="Genomic_DNA"/>
</dbReference>
<dbReference type="FunFam" id="2.40.70.10:FF:000016">
    <property type="entry name" value="Probable aspartic protease At2g35615"/>
    <property type="match status" value="1"/>
</dbReference>
<evidence type="ECO:0000256" key="6">
    <source>
        <dbReference type="ARBA" id="ARBA00022750"/>
    </source>
</evidence>
<dbReference type="PROSITE" id="PS51767">
    <property type="entry name" value="PEPTIDASE_A1"/>
    <property type="match status" value="1"/>
</dbReference>
<dbReference type="EMBL" id="CAMGYJ010000006">
    <property type="protein sequence ID" value="CAI0432811.1"/>
    <property type="molecule type" value="Genomic_DNA"/>
</dbReference>
<protein>
    <recommendedName>
        <fullName evidence="10">Peptidase A1 domain-containing protein</fullName>
    </recommendedName>
</protein>
<dbReference type="PANTHER" id="PTHR47967">
    <property type="entry name" value="OS07G0603500 PROTEIN-RELATED"/>
    <property type="match status" value="1"/>
</dbReference>
<evidence type="ECO:0000313" key="17">
    <source>
        <dbReference type="EMBL" id="CAI0432927.1"/>
    </source>
</evidence>
<dbReference type="Gene3D" id="2.40.70.10">
    <property type="entry name" value="Acid Proteases"/>
    <property type="match status" value="2"/>
</dbReference>
<proteinExistence type="inferred from homology"/>
<organism evidence="11 24">
    <name type="scientific">Linum tenue</name>
    <dbReference type="NCBI Taxonomy" id="586396"/>
    <lineage>
        <taxon>Eukaryota</taxon>
        <taxon>Viridiplantae</taxon>
        <taxon>Streptophyta</taxon>
        <taxon>Embryophyta</taxon>
        <taxon>Tracheophyta</taxon>
        <taxon>Spermatophyta</taxon>
        <taxon>Magnoliopsida</taxon>
        <taxon>eudicotyledons</taxon>
        <taxon>Gunneridae</taxon>
        <taxon>Pentapetalae</taxon>
        <taxon>rosids</taxon>
        <taxon>fabids</taxon>
        <taxon>Malpighiales</taxon>
        <taxon>Linaceae</taxon>
        <taxon>Linum</taxon>
    </lineage>
</organism>
<dbReference type="CDD" id="cd05476">
    <property type="entry name" value="pepsin_A_like_plant"/>
    <property type="match status" value="1"/>
</dbReference>
<dbReference type="EMBL" id="CAMGYJ010000006">
    <property type="protein sequence ID" value="CAI0432980.1"/>
    <property type="molecule type" value="Genomic_DNA"/>
</dbReference>
<evidence type="ECO:0000256" key="5">
    <source>
        <dbReference type="ARBA" id="ARBA00022729"/>
    </source>
</evidence>
<keyword evidence="4" id="KW-0645">Protease</keyword>
<dbReference type="PROSITE" id="PS00141">
    <property type="entry name" value="ASP_PROTEASE"/>
    <property type="match status" value="1"/>
</dbReference>
<dbReference type="InterPro" id="IPR051708">
    <property type="entry name" value="Plant_Aspart_Prot_A1"/>
</dbReference>
<feature type="chain" id="PRO_5044713718" description="Peptidase A1 domain-containing protein" evidence="9">
    <location>
        <begin position="24"/>
        <end position="443"/>
    </location>
</feature>
<sequence>MSFPITLALATFCCIIMSAFVDAQSGGFSINLVHRDSEGSPFYNPKETPARRVGNAGRRSIGRVHRFSHMLHLNSSRSISDPSDPDAQLTANNGEYLVNISLGTPPFPIVAIADTGSDIIWTQCKPCTDCYKQDAPLFDPKSSSSYRTVSCSSNACNSLQSEGSSCSSDGSVCEYQVSYGDQSHTQGDVAAETLTLESKTGNPVALPKTVIGCGHDNAGTFSPKGSGIVGLGGGPASLVSQLGSSIGGKFSYCMVPYAAAKPTSTMNFGTNAVVSGNGVLSTPLISDPSQPTFYFLQLEAVSVGSKKIAFQGSSIGGSGNIIIDSGTTLTLVPTDFFSQLSDAVETQVTGGTKTSDPEGFFSLCYVPDSSLKLPPVTAHFKGADVVLTSDNIFIQVNDKVVCLAFYANDQLSIYGNVAQQNFLIGYDLPKQTLSFKPTDCTNT</sequence>
<evidence type="ECO:0000256" key="4">
    <source>
        <dbReference type="ARBA" id="ARBA00022670"/>
    </source>
</evidence>
<keyword evidence="5 9" id="KW-0732">Signal</keyword>
<evidence type="ECO:0000313" key="21">
    <source>
        <dbReference type="EMBL" id="CAI0432964.1"/>
    </source>
</evidence>
<dbReference type="Pfam" id="PF14543">
    <property type="entry name" value="TAXi_N"/>
    <property type="match status" value="1"/>
</dbReference>
<evidence type="ECO:0000313" key="13">
    <source>
        <dbReference type="EMBL" id="CAI0432811.1"/>
    </source>
</evidence>
<dbReference type="GO" id="GO:0006508">
    <property type="term" value="P:proteolysis"/>
    <property type="evidence" value="ECO:0007669"/>
    <property type="project" value="UniProtKB-KW"/>
</dbReference>
<feature type="domain" description="Peptidase A1" evidence="10">
    <location>
        <begin position="96"/>
        <end position="436"/>
    </location>
</feature>
<reference evidence="11" key="1">
    <citation type="submission" date="2022-08" db="EMBL/GenBank/DDBJ databases">
        <authorList>
            <person name="Gutierrez-Valencia J."/>
        </authorList>
    </citation>
    <scope>NUCLEOTIDE SEQUENCE</scope>
</reference>
<dbReference type="InterPro" id="IPR032799">
    <property type="entry name" value="TAXi_C"/>
</dbReference>
<evidence type="ECO:0000313" key="23">
    <source>
        <dbReference type="EMBL" id="CAI0432988.1"/>
    </source>
</evidence>
<dbReference type="EMBL" id="CAMGYJ010000006">
    <property type="protein sequence ID" value="CAI0432838.1"/>
    <property type="molecule type" value="Genomic_DNA"/>
</dbReference>
<feature type="signal peptide" evidence="9">
    <location>
        <begin position="1"/>
        <end position="23"/>
    </location>
</feature>
<dbReference type="EMBL" id="CAMGYJ010000006">
    <property type="protein sequence ID" value="CAI0432988.1"/>
    <property type="molecule type" value="Genomic_DNA"/>
</dbReference>
<dbReference type="SUPFAM" id="SSF50630">
    <property type="entry name" value="Acid proteases"/>
    <property type="match status" value="1"/>
</dbReference>
<dbReference type="InterPro" id="IPR033121">
    <property type="entry name" value="PEPTIDASE_A1"/>
</dbReference>
<evidence type="ECO:0000256" key="8">
    <source>
        <dbReference type="ARBA" id="ARBA00023180"/>
    </source>
</evidence>
<dbReference type="FunFam" id="2.40.70.10:FF:000050">
    <property type="entry name" value="Aspartic proteinase CDR1"/>
    <property type="match status" value="1"/>
</dbReference>
<dbReference type="PANTHER" id="PTHR47967:SF66">
    <property type="entry name" value="ASPARTIC PROTEINASE CDR1-RELATED"/>
    <property type="match status" value="1"/>
</dbReference>
<evidence type="ECO:0000313" key="12">
    <source>
        <dbReference type="EMBL" id="CAI0432810.1"/>
    </source>
</evidence>
<evidence type="ECO:0000256" key="7">
    <source>
        <dbReference type="ARBA" id="ARBA00022801"/>
    </source>
</evidence>
<evidence type="ECO:0000256" key="1">
    <source>
        <dbReference type="ARBA" id="ARBA00004613"/>
    </source>
</evidence>
<evidence type="ECO:0000256" key="9">
    <source>
        <dbReference type="SAM" id="SignalP"/>
    </source>
</evidence>
<evidence type="ECO:0000313" key="14">
    <source>
        <dbReference type="EMBL" id="CAI0432838.1"/>
    </source>
</evidence>
<dbReference type="EMBL" id="CAMGYJ010000006">
    <property type="protein sequence ID" value="CAI0432942.1"/>
    <property type="molecule type" value="Genomic_DNA"/>
</dbReference>
<evidence type="ECO:0000313" key="16">
    <source>
        <dbReference type="EMBL" id="CAI0432906.1"/>
    </source>
</evidence>
<evidence type="ECO:0000313" key="24">
    <source>
        <dbReference type="Proteomes" id="UP001154282"/>
    </source>
</evidence>
<comment type="similarity">
    <text evidence="2">Belongs to the peptidase A1 family.</text>
</comment>
<dbReference type="GO" id="GO:0004190">
    <property type="term" value="F:aspartic-type endopeptidase activity"/>
    <property type="evidence" value="ECO:0007669"/>
    <property type="project" value="UniProtKB-KW"/>
</dbReference>
<dbReference type="AlphaFoldDB" id="A0AAV0LEJ0"/>
<dbReference type="EMBL" id="CAMGYJ010000006">
    <property type="protein sequence ID" value="CAI0432949.1"/>
    <property type="molecule type" value="Genomic_DNA"/>
</dbReference>
<dbReference type="Proteomes" id="UP001154282">
    <property type="component" value="Unassembled WGS sequence"/>
</dbReference>
<keyword evidence="7" id="KW-0378">Hydrolase</keyword>
<dbReference type="InterPro" id="IPR034161">
    <property type="entry name" value="Pepsin-like_plant"/>
</dbReference>